<feature type="compositionally biased region" description="Basic and acidic residues" evidence="6">
    <location>
        <begin position="478"/>
        <end position="499"/>
    </location>
</feature>
<accession>A0A3B0WDI3</accession>
<keyword evidence="7" id="KW-1133">Transmembrane helix</keyword>
<dbReference type="GO" id="GO:0005741">
    <property type="term" value="C:mitochondrial outer membrane"/>
    <property type="evidence" value="ECO:0007669"/>
    <property type="project" value="TreeGrafter"/>
</dbReference>
<keyword evidence="2" id="KW-0547">Nucleotide-binding</keyword>
<feature type="region of interest" description="Disordered" evidence="6">
    <location>
        <begin position="477"/>
        <end position="499"/>
    </location>
</feature>
<evidence type="ECO:0000256" key="5">
    <source>
        <dbReference type="ARBA" id="ARBA00023136"/>
    </source>
</evidence>
<organism evidence="9">
    <name type="scientific">hydrothermal vent metagenome</name>
    <dbReference type="NCBI Taxonomy" id="652676"/>
    <lineage>
        <taxon>unclassified sequences</taxon>
        <taxon>metagenomes</taxon>
        <taxon>ecological metagenomes</taxon>
    </lineage>
</organism>
<comment type="subcellular location">
    <subcellularLocation>
        <location evidence="1">Membrane</location>
    </subcellularLocation>
</comment>
<evidence type="ECO:0000313" key="9">
    <source>
        <dbReference type="EMBL" id="VAW54068.1"/>
    </source>
</evidence>
<dbReference type="GO" id="GO:0008053">
    <property type="term" value="P:mitochondrial fusion"/>
    <property type="evidence" value="ECO:0007669"/>
    <property type="project" value="TreeGrafter"/>
</dbReference>
<dbReference type="InterPro" id="IPR027417">
    <property type="entry name" value="P-loop_NTPase"/>
</dbReference>
<feature type="transmembrane region" description="Helical" evidence="7">
    <location>
        <begin position="337"/>
        <end position="360"/>
    </location>
</feature>
<dbReference type="GO" id="GO:0005525">
    <property type="term" value="F:GTP binding"/>
    <property type="evidence" value="ECO:0007669"/>
    <property type="project" value="UniProtKB-KW"/>
</dbReference>
<dbReference type="Gene3D" id="3.40.50.300">
    <property type="entry name" value="P-loop containing nucleotide triphosphate hydrolases"/>
    <property type="match status" value="1"/>
</dbReference>
<keyword evidence="7" id="KW-0812">Transmembrane</keyword>
<dbReference type="PANTHER" id="PTHR10465:SF0">
    <property type="entry name" value="SARCALUMENIN"/>
    <property type="match status" value="1"/>
</dbReference>
<feature type="domain" description="Dynamin N-terminal" evidence="8">
    <location>
        <begin position="63"/>
        <end position="200"/>
    </location>
</feature>
<dbReference type="InterPro" id="IPR027094">
    <property type="entry name" value="Mitofusin_fam"/>
</dbReference>
<dbReference type="SUPFAM" id="SSF52540">
    <property type="entry name" value="P-loop containing nucleoside triphosphate hydrolases"/>
    <property type="match status" value="1"/>
</dbReference>
<gene>
    <name evidence="9" type="ORF">MNBD_GAMMA05-1668</name>
</gene>
<keyword evidence="5 7" id="KW-0472">Membrane</keyword>
<evidence type="ECO:0000256" key="7">
    <source>
        <dbReference type="SAM" id="Phobius"/>
    </source>
</evidence>
<dbReference type="InterPro" id="IPR045063">
    <property type="entry name" value="Dynamin_N"/>
</dbReference>
<reference evidence="9" key="1">
    <citation type="submission" date="2018-06" db="EMBL/GenBank/DDBJ databases">
        <authorList>
            <person name="Zhirakovskaya E."/>
        </authorList>
    </citation>
    <scope>NUCLEOTIDE SEQUENCE</scope>
</reference>
<evidence type="ECO:0000256" key="2">
    <source>
        <dbReference type="ARBA" id="ARBA00022741"/>
    </source>
</evidence>
<evidence type="ECO:0000256" key="3">
    <source>
        <dbReference type="ARBA" id="ARBA00022801"/>
    </source>
</evidence>
<evidence type="ECO:0000256" key="1">
    <source>
        <dbReference type="ARBA" id="ARBA00004370"/>
    </source>
</evidence>
<dbReference type="AlphaFoldDB" id="A0A3B0WDI3"/>
<proteinExistence type="predicted"/>
<evidence type="ECO:0000256" key="6">
    <source>
        <dbReference type="SAM" id="MobiDB-lite"/>
    </source>
</evidence>
<dbReference type="Pfam" id="PF00350">
    <property type="entry name" value="Dynamin_N"/>
    <property type="match status" value="1"/>
</dbReference>
<protein>
    <recommendedName>
        <fullName evidence="8">Dynamin N-terminal domain-containing protein</fullName>
    </recommendedName>
</protein>
<dbReference type="GO" id="GO:0051646">
    <property type="term" value="P:mitochondrion localization"/>
    <property type="evidence" value="ECO:0007669"/>
    <property type="project" value="TreeGrafter"/>
</dbReference>
<evidence type="ECO:0000259" key="8">
    <source>
        <dbReference type="Pfam" id="PF00350"/>
    </source>
</evidence>
<evidence type="ECO:0000256" key="4">
    <source>
        <dbReference type="ARBA" id="ARBA00023134"/>
    </source>
</evidence>
<sequence length="499" mass="56246">MLNRPDKSIRERLSKLESHLNNENPLLLDVISRFKKLDTVAYKMGLLDTKESYATSIPWWPLVSVLGTFSAGKSSFINNFLGNKLQLTGNQAVDDKFTVVTYSSSKENRVLPGVALNSDPRFPFYQMSDEIDKVASGEGRRIDAYLQMKTSHSDKISGKIIIDSPGFDADEQRNAILRLTDHIVDLSDLVLVFFDARHPEPGAMQDTLDHLVGNTINRSDSEKFLYILNQIDTAAQEDNPEAVVAAWQRALAAKGLTAGRFYSIYNQDLAVPIEDEAVRKRFERKCKQDKAAIYERIHQVEVERSYRIVGALETIASDIENQVVPIVKDAMTRWLKLVLTLDAVAAGVFVVAMSVLAQWFDVWKLFLYDFDNDTVWSSIKLGVVLIAFAVVHFSARSFSARMIAKKIINKVNIDKNLAGKSREARTLAGNIKQAFLKNTQPLRSIFRPMPVGWSMRSKRILAEVSGDASEFIQTMNDRYTKPSGEKQQEEVVSEGLEKR</sequence>
<keyword evidence="4" id="KW-0342">GTP-binding</keyword>
<dbReference type="GO" id="GO:0003924">
    <property type="term" value="F:GTPase activity"/>
    <property type="evidence" value="ECO:0007669"/>
    <property type="project" value="InterPro"/>
</dbReference>
<dbReference type="EMBL" id="UOFE01000036">
    <property type="protein sequence ID" value="VAW54068.1"/>
    <property type="molecule type" value="Genomic_DNA"/>
</dbReference>
<feature type="transmembrane region" description="Helical" evidence="7">
    <location>
        <begin position="375"/>
        <end position="395"/>
    </location>
</feature>
<keyword evidence="3" id="KW-0378">Hydrolase</keyword>
<name>A0A3B0WDI3_9ZZZZ</name>
<dbReference type="PANTHER" id="PTHR10465">
    <property type="entry name" value="TRANSMEMBRANE GTPASE FZO1"/>
    <property type="match status" value="1"/>
</dbReference>